<dbReference type="PROSITE" id="PS50111">
    <property type="entry name" value="CHEMOTAXIS_TRANSDUC_2"/>
    <property type="match status" value="1"/>
</dbReference>
<evidence type="ECO:0000256" key="6">
    <source>
        <dbReference type="SAM" id="Phobius"/>
    </source>
</evidence>
<dbReference type="InterPro" id="IPR051310">
    <property type="entry name" value="MCP_chemotaxis"/>
</dbReference>
<keyword evidence="6" id="KW-0472">Membrane</keyword>
<feature type="transmembrane region" description="Helical" evidence="6">
    <location>
        <begin position="195"/>
        <end position="216"/>
    </location>
</feature>
<dbReference type="GO" id="GO:0007165">
    <property type="term" value="P:signal transduction"/>
    <property type="evidence" value="ECO:0007669"/>
    <property type="project" value="UniProtKB-KW"/>
</dbReference>
<dbReference type="PROSITE" id="PS50885">
    <property type="entry name" value="HAMP"/>
    <property type="match status" value="1"/>
</dbReference>
<reference evidence="9 10" key="1">
    <citation type="submission" date="2016-09" db="EMBL/GenBank/DDBJ databases">
        <title>Draft Genome Sequence of Aeromonas sobria Strain 08005, Isolated from Sick Rana catesbeiana.</title>
        <authorList>
            <person name="Yang Q."/>
        </authorList>
    </citation>
    <scope>NUCLEOTIDE SEQUENCE [LARGE SCALE GENOMIC DNA]</scope>
    <source>
        <strain evidence="9 10">08005</strain>
    </source>
</reference>
<dbReference type="InterPro" id="IPR004090">
    <property type="entry name" value="Chemotax_Me-accpt_rcpt"/>
</dbReference>
<evidence type="ECO:0000256" key="2">
    <source>
        <dbReference type="ARBA" id="ARBA00023224"/>
    </source>
</evidence>
<dbReference type="EMBL" id="MKFU01000014">
    <property type="protein sequence ID" value="OHY92392.1"/>
    <property type="molecule type" value="Genomic_DNA"/>
</dbReference>
<dbReference type="AlphaFoldDB" id="A0A1S2CUH7"/>
<dbReference type="GO" id="GO:0005886">
    <property type="term" value="C:plasma membrane"/>
    <property type="evidence" value="ECO:0007669"/>
    <property type="project" value="TreeGrafter"/>
</dbReference>
<dbReference type="Pfam" id="PF00015">
    <property type="entry name" value="MCPsignal"/>
    <property type="match status" value="1"/>
</dbReference>
<evidence type="ECO:0000256" key="5">
    <source>
        <dbReference type="SAM" id="MobiDB-lite"/>
    </source>
</evidence>
<keyword evidence="6" id="KW-0812">Transmembrane</keyword>
<dbReference type="SMART" id="SM00283">
    <property type="entry name" value="MA"/>
    <property type="match status" value="1"/>
</dbReference>
<dbReference type="STRING" id="646.BJD16_12960"/>
<feature type="domain" description="Methyl-accepting transducer" evidence="7">
    <location>
        <begin position="278"/>
        <end position="493"/>
    </location>
</feature>
<sequence>MDWFHNLQVRTKLVFSFSILMVLLVILTLTSYHSTKAMAQLVKNMHANQLVPIRDLANANMQAIYMNRALYRYVLEPSEESRKTNAGNMLRYEKQLNKLLDAYRNTNLTQPEIDALARFDQAWAVYKTSADTIINTAQADIVDSLNNQSAAKLMAEQGRPAFDQADDLLTGLVNLNDKLASQSLDESEVIYQSNFSLLIGISSSAFVICLLLALLVTRSILRQLGGDPSYTVQVVSRVANGDLSTPVKLRADDTSSLLFAIKSMAHRLSDTLNEVGAMSEAIGSASEQVAATANSLSQTASELASSVEQTSASVEEMAATVSQNADNAKVTENISTKAASSATDSGKAVGEMVHAMKEIASRITVINDIANKTDLLAINAAIEAARAGEHGKGFATVAAEVRKLAERSQNAAKEIGELASRSVSVAEQAGTLLREMLPGIDQTATLVQEIASASREQRASVSQINIAVTQISDGMQASAASAEELSSTSEELSSTALQLQELMQQFTLRGGNSRQPQPFHGSHYVAKPVSPKKSALNQHPHLHHDEDLEREVDDGKFTNY</sequence>
<dbReference type="PRINTS" id="PR00260">
    <property type="entry name" value="CHEMTRNSDUCR"/>
</dbReference>
<dbReference type="InterPro" id="IPR004089">
    <property type="entry name" value="MCPsignal_dom"/>
</dbReference>
<dbReference type="OrthoDB" id="9795078at2"/>
<feature type="region of interest" description="Disordered" evidence="5">
    <location>
        <begin position="510"/>
        <end position="560"/>
    </location>
</feature>
<dbReference type="GO" id="GO:0006935">
    <property type="term" value="P:chemotaxis"/>
    <property type="evidence" value="ECO:0007669"/>
    <property type="project" value="UniProtKB-KW"/>
</dbReference>
<name>A0A1S2CUH7_AERSO</name>
<evidence type="ECO:0000259" key="7">
    <source>
        <dbReference type="PROSITE" id="PS50111"/>
    </source>
</evidence>
<evidence type="ECO:0000256" key="4">
    <source>
        <dbReference type="PROSITE-ProRule" id="PRU00284"/>
    </source>
</evidence>
<dbReference type="Proteomes" id="UP000179934">
    <property type="component" value="Unassembled WGS sequence"/>
</dbReference>
<dbReference type="RefSeq" id="WP_042023401.1">
    <property type="nucleotide sequence ID" value="NZ_CDBW01000041.1"/>
</dbReference>
<evidence type="ECO:0000313" key="10">
    <source>
        <dbReference type="Proteomes" id="UP000179934"/>
    </source>
</evidence>
<keyword evidence="6" id="KW-1133">Transmembrane helix</keyword>
<evidence type="ECO:0000259" key="8">
    <source>
        <dbReference type="PROSITE" id="PS50885"/>
    </source>
</evidence>
<proteinExistence type="inferred from homology"/>
<feature type="domain" description="HAMP" evidence="8">
    <location>
        <begin position="232"/>
        <end position="273"/>
    </location>
</feature>
<keyword evidence="2 4" id="KW-0807">Transducer</keyword>
<gene>
    <name evidence="9" type="ORF">BJD16_12960</name>
</gene>
<dbReference type="SUPFAM" id="SSF58104">
    <property type="entry name" value="Methyl-accepting chemotaxis protein (MCP) signaling domain"/>
    <property type="match status" value="1"/>
</dbReference>
<protein>
    <submittedName>
        <fullName evidence="9">Chemotaxis protein</fullName>
    </submittedName>
</protein>
<evidence type="ECO:0000313" key="9">
    <source>
        <dbReference type="EMBL" id="OHY92392.1"/>
    </source>
</evidence>
<keyword evidence="1" id="KW-0145">Chemotaxis</keyword>
<dbReference type="PANTHER" id="PTHR43531">
    <property type="entry name" value="PROTEIN ICFG"/>
    <property type="match status" value="1"/>
</dbReference>
<feature type="compositionally biased region" description="Basic and acidic residues" evidence="5">
    <location>
        <begin position="543"/>
        <end position="560"/>
    </location>
</feature>
<dbReference type="Gene3D" id="1.10.287.950">
    <property type="entry name" value="Methyl-accepting chemotaxis protein"/>
    <property type="match status" value="1"/>
</dbReference>
<organism evidence="9 10">
    <name type="scientific">Aeromonas sobria</name>
    <dbReference type="NCBI Taxonomy" id="646"/>
    <lineage>
        <taxon>Bacteria</taxon>
        <taxon>Pseudomonadati</taxon>
        <taxon>Pseudomonadota</taxon>
        <taxon>Gammaproteobacteria</taxon>
        <taxon>Aeromonadales</taxon>
        <taxon>Aeromonadaceae</taxon>
        <taxon>Aeromonas</taxon>
    </lineage>
</organism>
<comment type="caution">
    <text evidence="9">The sequence shown here is derived from an EMBL/GenBank/DDBJ whole genome shotgun (WGS) entry which is preliminary data.</text>
</comment>
<evidence type="ECO:0000256" key="1">
    <source>
        <dbReference type="ARBA" id="ARBA00022500"/>
    </source>
</evidence>
<dbReference type="InterPro" id="IPR024478">
    <property type="entry name" value="HlyB_4HB_MCP"/>
</dbReference>
<dbReference type="InterPro" id="IPR003660">
    <property type="entry name" value="HAMP_dom"/>
</dbReference>
<dbReference type="GeneID" id="58923907"/>
<comment type="similarity">
    <text evidence="3">Belongs to the methyl-accepting chemotaxis (MCP) protein family.</text>
</comment>
<dbReference type="Pfam" id="PF12729">
    <property type="entry name" value="4HB_MCP_1"/>
    <property type="match status" value="1"/>
</dbReference>
<dbReference type="GO" id="GO:0004888">
    <property type="term" value="F:transmembrane signaling receptor activity"/>
    <property type="evidence" value="ECO:0007669"/>
    <property type="project" value="InterPro"/>
</dbReference>
<dbReference type="PANTHER" id="PTHR43531:SF11">
    <property type="entry name" value="METHYL-ACCEPTING CHEMOTAXIS PROTEIN 3"/>
    <property type="match status" value="1"/>
</dbReference>
<evidence type="ECO:0000256" key="3">
    <source>
        <dbReference type="ARBA" id="ARBA00029447"/>
    </source>
</evidence>
<accession>A0A1S2CUH7</accession>